<keyword evidence="6" id="KW-1185">Reference proteome</keyword>
<keyword evidence="2" id="KW-0238">DNA-binding</keyword>
<comment type="caution">
    <text evidence="5">The sequence shown here is derived from an EMBL/GenBank/DDBJ whole genome shotgun (WGS) entry which is preliminary data.</text>
</comment>
<evidence type="ECO:0000313" key="6">
    <source>
        <dbReference type="Proteomes" id="UP001597262"/>
    </source>
</evidence>
<dbReference type="SUPFAM" id="SSF46689">
    <property type="entry name" value="Homeodomain-like"/>
    <property type="match status" value="2"/>
</dbReference>
<keyword evidence="1" id="KW-0805">Transcription regulation</keyword>
<evidence type="ECO:0000313" key="5">
    <source>
        <dbReference type="EMBL" id="MFD1176598.1"/>
    </source>
</evidence>
<dbReference type="Proteomes" id="UP001597262">
    <property type="component" value="Unassembled WGS sequence"/>
</dbReference>
<sequence>MDSLKAIEKAIMYIENHLSEDIGVEDAARAAGYSYYHLTRQFTALLGESIGSYIKKRRLADGAQKLLYTDKRVIDIALDHGFESSEAFSRAFKAMYKMSPHTYRKNRLDLMIGAKQKMEPELLNHLIHNITVHPQIVEMPQTRVAGLRGQTTLRDNVLPELWQQFNAISQSIPEVKPRGRGFGICEACQEDNSLYMMNNDVLFSEVVGVEVENFDRLPEPFVAKSLPGGRYAVFTHTGSLARLPRTFQYIWGTWFFSTKEELDGSREDFELYDERFIGYHHPESQIDIYIPVK</sequence>
<dbReference type="SMART" id="SM00342">
    <property type="entry name" value="HTH_ARAC"/>
    <property type="match status" value="1"/>
</dbReference>
<dbReference type="Pfam" id="PF12833">
    <property type="entry name" value="HTH_18"/>
    <property type="match status" value="1"/>
</dbReference>
<dbReference type="Gene3D" id="1.10.10.60">
    <property type="entry name" value="Homeodomain-like"/>
    <property type="match status" value="2"/>
</dbReference>
<evidence type="ECO:0000256" key="1">
    <source>
        <dbReference type="ARBA" id="ARBA00023015"/>
    </source>
</evidence>
<dbReference type="PROSITE" id="PS00041">
    <property type="entry name" value="HTH_ARAC_FAMILY_1"/>
    <property type="match status" value="1"/>
</dbReference>
<dbReference type="PRINTS" id="PR00032">
    <property type="entry name" value="HTHARAC"/>
</dbReference>
<feature type="domain" description="HTH araC/xylS-type" evidence="4">
    <location>
        <begin position="8"/>
        <end position="106"/>
    </location>
</feature>
<dbReference type="PANTHER" id="PTHR47504">
    <property type="entry name" value="RIGHT ORIGIN-BINDING PROTEIN"/>
    <property type="match status" value="1"/>
</dbReference>
<gene>
    <name evidence="5" type="ORF">ACFQ3W_09830</name>
</gene>
<dbReference type="PANTHER" id="PTHR47504:SF5">
    <property type="entry name" value="RIGHT ORIGIN-BINDING PROTEIN"/>
    <property type="match status" value="1"/>
</dbReference>
<evidence type="ECO:0000259" key="4">
    <source>
        <dbReference type="PROSITE" id="PS01124"/>
    </source>
</evidence>
<dbReference type="PROSITE" id="PS01124">
    <property type="entry name" value="HTH_ARAC_FAMILY_2"/>
    <property type="match status" value="1"/>
</dbReference>
<dbReference type="SMART" id="SM00871">
    <property type="entry name" value="AraC_E_bind"/>
    <property type="match status" value="1"/>
</dbReference>
<keyword evidence="3" id="KW-0804">Transcription</keyword>
<reference evidence="6" key="1">
    <citation type="journal article" date="2019" name="Int. J. Syst. Evol. Microbiol.">
        <title>The Global Catalogue of Microorganisms (GCM) 10K type strain sequencing project: providing services to taxonomists for standard genome sequencing and annotation.</title>
        <authorList>
            <consortium name="The Broad Institute Genomics Platform"/>
            <consortium name="The Broad Institute Genome Sequencing Center for Infectious Disease"/>
            <person name="Wu L."/>
            <person name="Ma J."/>
        </authorList>
    </citation>
    <scope>NUCLEOTIDE SEQUENCE [LARGE SCALE GENOMIC DNA]</scope>
    <source>
        <strain evidence="6">CCUG 59189</strain>
    </source>
</reference>
<dbReference type="EMBL" id="JBHTLM010000005">
    <property type="protein sequence ID" value="MFD1176598.1"/>
    <property type="molecule type" value="Genomic_DNA"/>
</dbReference>
<accession>A0ABW3RVR2</accession>
<dbReference type="Gene3D" id="3.20.80.10">
    <property type="entry name" value="Regulatory factor, effector binding domain"/>
    <property type="match status" value="1"/>
</dbReference>
<dbReference type="RefSeq" id="WP_379319040.1">
    <property type="nucleotide sequence ID" value="NZ_JBHTLM010000005.1"/>
</dbReference>
<name>A0ABW3RVR2_9BACL</name>
<dbReference type="InterPro" id="IPR018062">
    <property type="entry name" value="HTH_AraC-typ_CS"/>
</dbReference>
<dbReference type="InterPro" id="IPR009057">
    <property type="entry name" value="Homeodomain-like_sf"/>
</dbReference>
<dbReference type="InterPro" id="IPR020449">
    <property type="entry name" value="Tscrpt_reg_AraC-type_HTH"/>
</dbReference>
<organism evidence="5 6">
    <name type="scientific">Paenibacillus puldeungensis</name>
    <dbReference type="NCBI Taxonomy" id="696536"/>
    <lineage>
        <taxon>Bacteria</taxon>
        <taxon>Bacillati</taxon>
        <taxon>Bacillota</taxon>
        <taxon>Bacilli</taxon>
        <taxon>Bacillales</taxon>
        <taxon>Paenibacillaceae</taxon>
        <taxon>Paenibacillus</taxon>
    </lineage>
</organism>
<evidence type="ECO:0000256" key="2">
    <source>
        <dbReference type="ARBA" id="ARBA00023125"/>
    </source>
</evidence>
<evidence type="ECO:0000256" key="3">
    <source>
        <dbReference type="ARBA" id="ARBA00023163"/>
    </source>
</evidence>
<protein>
    <submittedName>
        <fullName evidence="5">Effector binding domain-containing protein</fullName>
    </submittedName>
</protein>
<dbReference type="Pfam" id="PF14526">
    <property type="entry name" value="Cass2"/>
    <property type="match status" value="1"/>
</dbReference>
<dbReference type="InterPro" id="IPR050959">
    <property type="entry name" value="MarA-like"/>
</dbReference>
<proteinExistence type="predicted"/>
<dbReference type="SUPFAM" id="SSF55136">
    <property type="entry name" value="Probable bacterial effector-binding domain"/>
    <property type="match status" value="1"/>
</dbReference>
<dbReference type="InterPro" id="IPR010499">
    <property type="entry name" value="AraC_E-bd"/>
</dbReference>
<dbReference type="InterPro" id="IPR018060">
    <property type="entry name" value="HTH_AraC"/>
</dbReference>
<dbReference type="InterPro" id="IPR029441">
    <property type="entry name" value="Cass2"/>
</dbReference>
<dbReference type="InterPro" id="IPR011256">
    <property type="entry name" value="Reg_factor_effector_dom_sf"/>
</dbReference>